<reference evidence="4 5" key="1">
    <citation type="submission" date="2018-08" db="EMBL/GenBank/DDBJ databases">
        <authorList>
            <person name="Khan S.A."/>
        </authorList>
    </citation>
    <scope>NUCLEOTIDE SEQUENCE [LARGE SCALE GENOMIC DNA]</scope>
    <source>
        <strain evidence="4 5">GTF-13</strain>
    </source>
</reference>
<evidence type="ECO:0000256" key="2">
    <source>
        <dbReference type="ARBA" id="ARBA00022837"/>
    </source>
</evidence>
<organism evidence="4 5">
    <name type="scientific">Aestuariirhabdus litorea</name>
    <dbReference type="NCBI Taxonomy" id="2528527"/>
    <lineage>
        <taxon>Bacteria</taxon>
        <taxon>Pseudomonadati</taxon>
        <taxon>Pseudomonadota</taxon>
        <taxon>Gammaproteobacteria</taxon>
        <taxon>Oceanospirillales</taxon>
        <taxon>Aestuariirhabdaceae</taxon>
        <taxon>Aestuariirhabdus</taxon>
    </lineage>
</organism>
<keyword evidence="1" id="KW-0479">Metal-binding</keyword>
<dbReference type="Pfam" id="PF05567">
    <property type="entry name" value="T4P_PilY1"/>
    <property type="match status" value="1"/>
</dbReference>
<dbReference type="InterPro" id="IPR008707">
    <property type="entry name" value="B-propeller_PilY1"/>
</dbReference>
<evidence type="ECO:0000256" key="1">
    <source>
        <dbReference type="ARBA" id="ARBA00022723"/>
    </source>
</evidence>
<comment type="caution">
    <text evidence="4">The sequence shown here is derived from an EMBL/GenBank/DDBJ whole genome shotgun (WGS) entry which is preliminary data.</text>
</comment>
<accession>A0A3P3VHT1</accession>
<protein>
    <recommendedName>
        <fullName evidence="3">PilY1 beta-propeller domain-containing protein</fullName>
    </recommendedName>
</protein>
<evidence type="ECO:0000313" key="5">
    <source>
        <dbReference type="Proteomes" id="UP000280792"/>
    </source>
</evidence>
<dbReference type="GO" id="GO:0046872">
    <property type="term" value="F:metal ion binding"/>
    <property type="evidence" value="ECO:0007669"/>
    <property type="project" value="UniProtKB-KW"/>
</dbReference>
<keyword evidence="2" id="KW-0106">Calcium</keyword>
<dbReference type="EMBL" id="QWEZ01000002">
    <property type="protein sequence ID" value="RRJ82282.1"/>
    <property type="molecule type" value="Genomic_DNA"/>
</dbReference>
<reference evidence="4 5" key="2">
    <citation type="submission" date="2018-12" db="EMBL/GenBank/DDBJ databases">
        <title>Simiduia agarivorans gen. nov., sp. nov., a marine, agarolytic bacterium isolated from shallow coastal water from Keelung, Taiwan.</title>
        <authorList>
            <person name="Shieh W.Y."/>
        </authorList>
    </citation>
    <scope>NUCLEOTIDE SEQUENCE [LARGE SCALE GENOMIC DNA]</scope>
    <source>
        <strain evidence="4 5">GTF-13</strain>
    </source>
</reference>
<evidence type="ECO:0000313" key="4">
    <source>
        <dbReference type="EMBL" id="RRJ82282.1"/>
    </source>
</evidence>
<dbReference type="Proteomes" id="UP000280792">
    <property type="component" value="Unassembled WGS sequence"/>
</dbReference>
<name>A0A3P3VHT1_9GAMM</name>
<evidence type="ECO:0000259" key="3">
    <source>
        <dbReference type="Pfam" id="PF05567"/>
    </source>
</evidence>
<gene>
    <name evidence="4" type="ORF">D0544_10365</name>
</gene>
<keyword evidence="5" id="KW-1185">Reference proteome</keyword>
<proteinExistence type="predicted"/>
<feature type="domain" description="PilY1 beta-propeller" evidence="3">
    <location>
        <begin position="1051"/>
        <end position="1390"/>
    </location>
</feature>
<sequence>MPRSGPNCIELRRWVPVVGTRIEPCCKARFVRIRRVIMSQQPVIYKTLGALVLLLASTQSNAAIDASVATSDDFSATPPLLTRSSVPLVMLGMSVDHELFKRAYSDYTDLDADGQLNTTYTDSFDYYGYFDSDWCYSYGSGEFSPIKAVDGISDGSNHYCSSLSGQRLWSGNFLNWASMSRIDLIRKVLYGGKRSTDIDGKTVLERAYLPEDVHAFGKVYQGSDIGQLTPYTSAVSLCSLSTSTTSAPLMRVASGDWPRWASSESFQCAWDNGLSSPPEATNKLMEAYVRVVRCEASLDAATSDECQTYSNGNHKPVGLLQNYGEQGNIRFGLISGSYDKRDAGGVLRKNIGLIGGNTDPTDDEVDAVSGRFNTVNGIINTIDRFRIAKYDHSTHRYTDCGTHSVSVDQYLRGDYKCSNWGNPVAEIYLEALRYFSGAQVATTTFDTANDDDYVTGLTRESNWIDPLNSTNACASCAIIMLASGMNSFDRDQLASAADVEGLSGTADVQALTDRVGNIEMGGSFSGEYIANNGNGNCVAQTVTQLSGIDGVCPEVPMLKGGYDSAGLAYYSRIADLRNALPDQQNITTYAMQMNETLPSFEFQVDGGMISILPACESNKVSSDLGDSNWQGCSLTNVEIVDGSTSTQGTLRFYWEDSLWGNDYDIDGVQTIDYCVGATCGSNQVRANEVRFTNGLIYAFAGNSMRFTYAVSGSTRDGLNTGNSNGNWLLRPGGQNFSAFPGEEVNLGNQPSPIDTVFTAGRTTAVLLKSPLWYTAKYGGFNDLDGDNTPNHSSGDNREWDAKNNLTGEFVPDGEPDNYFFASNPARLKSQLSEVFDSIISRTSSGTNAAVVSSSNTGVGAIYQALYQPRVNKGNQAVTWAGYMHSLFIDGRGRIREDSNGNKRLDSSDYAINIYFDASVDRTLLQRYVVNTDQTLSPTGSPRDISELKPIWDARLELAKMSNGNAATQRGYNAANTLRHLLTSLDTDGDGADELVDFTASTMSSFYEYLAVPSASEATQLVNYIRGDDSNPNFRSRTIVMDSSGTAKVWRLGDVIHSTPEIVGPPEGNYNITRQDPTFTEYWNTYKDRRQMIYVGANDGMLHAFNGGFWNSNTQGFDKVRTSETAHELGAEVWGYVPKQVLPHLRWLAERNYPHVYYVDGEPISFDANIFTPSTTHPNGWGTILVVGMRFGGGAQSVTVGGTSEVLSSGYLVFDVTDPESPPTLLAEITHPELGYTTSKPTLVKARVPAVDALNAPDWSQPPVLNKWYLALGSGPTDLASAASNQTGKLFLFDLATGQFASGLTAVGVASAAGDSALGSSYLGDLTAVDWNDDNIDDVVYFGTSNVDLSGGNSVSGNLKRWVLSWDSNGVTTGSGISTLLETGQPIVAEPYTLVDTLKRNWIYAGTGRLLVTSDNRNIEQQSYYGVKEPLDATTGVRTYASVPMSEISDNSSIAVFTDSSIKDISSGSLQDVVINGSTLTNMASLIREMNNWSGWKRNLEHNNSLPSGRNLSASERLFETLYFTEYVPPAEQCDIEGNSYINALDYRTGTASLMQGFGNSTEYVSNTNNVIVDRLDIGTGLASAPLIHRGGDGTTSIITQKSTGEIGTDLVNVTSRGGRASWRQIF</sequence>